<reference evidence="5 6" key="1">
    <citation type="submission" date="2022-05" db="EMBL/GenBank/DDBJ databases">
        <authorList>
            <consortium name="Genoscope - CEA"/>
            <person name="William W."/>
        </authorList>
    </citation>
    <scope>NUCLEOTIDE SEQUENCE [LARGE SCALE GENOMIC DNA]</scope>
</reference>
<dbReference type="PANTHER" id="PTHR14491:SF7">
    <property type="entry name" value="SOSONDOWAH, ISOFORM G"/>
    <property type="match status" value="1"/>
</dbReference>
<evidence type="ECO:0000256" key="1">
    <source>
        <dbReference type="ARBA" id="ARBA00022737"/>
    </source>
</evidence>
<evidence type="ECO:0000256" key="4">
    <source>
        <dbReference type="PROSITE-ProRule" id="PRU00023"/>
    </source>
</evidence>
<dbReference type="PROSITE" id="PS50297">
    <property type="entry name" value="ANK_REP_REGION"/>
    <property type="match status" value="2"/>
</dbReference>
<dbReference type="Pfam" id="PF00023">
    <property type="entry name" value="Ank"/>
    <property type="match status" value="2"/>
</dbReference>
<dbReference type="SUPFAM" id="SSF48403">
    <property type="entry name" value="Ankyrin repeat"/>
    <property type="match status" value="1"/>
</dbReference>
<evidence type="ECO:0000256" key="2">
    <source>
        <dbReference type="ARBA" id="ARBA00023043"/>
    </source>
</evidence>
<comment type="similarity">
    <text evidence="3">Belongs to the SOWAH family.</text>
</comment>
<dbReference type="SMART" id="SM00248">
    <property type="entry name" value="ANK"/>
    <property type="match status" value="2"/>
</dbReference>
<keyword evidence="6" id="KW-1185">Reference proteome</keyword>
<proteinExistence type="inferred from homology"/>
<dbReference type="EMBL" id="CALNXK010000014">
    <property type="protein sequence ID" value="CAH3046232.1"/>
    <property type="molecule type" value="Genomic_DNA"/>
</dbReference>
<keyword evidence="2 4" id="KW-0040">ANK repeat</keyword>
<feature type="repeat" description="ANK" evidence="4">
    <location>
        <begin position="3"/>
        <end position="35"/>
    </location>
</feature>
<feature type="repeat" description="ANK" evidence="4">
    <location>
        <begin position="105"/>
        <end position="127"/>
    </location>
</feature>
<organism evidence="5 6">
    <name type="scientific">Porites lobata</name>
    <dbReference type="NCBI Taxonomy" id="104759"/>
    <lineage>
        <taxon>Eukaryota</taxon>
        <taxon>Metazoa</taxon>
        <taxon>Cnidaria</taxon>
        <taxon>Anthozoa</taxon>
        <taxon>Hexacorallia</taxon>
        <taxon>Scleractinia</taxon>
        <taxon>Fungiina</taxon>
        <taxon>Poritidae</taxon>
        <taxon>Porites</taxon>
    </lineage>
</organism>
<gene>
    <name evidence="5" type="ORF">PLOB_00008448</name>
</gene>
<name>A0ABN8N9Y7_9CNID</name>
<dbReference type="Proteomes" id="UP001159405">
    <property type="component" value="Unassembled WGS sequence"/>
</dbReference>
<sequence>MYTLQTALHWAAKKGRKDVAEILLNTGMDVNTKSVRVRHVQGAKDDEKVSPDISDIFFYFYIPRNRAVRLLAVLSKLIPRLFSLSSSRLSSLKVLSPLNIVICFQGYTALHLAVIHNHENIIISLLDCADVEARDYSGRKPKHYIKESMSLWLQRKLGRKMAPSVLVSSEETLNRGFHNIGSIFFDIKALSNSLGTGLDKLDEKPNKLHIPRNKVARSSSFVKIYKNVTGKFKDKNPPKLEIPECTSYQRTGRARSAPDINNIATWNPRFVKVCVKL</sequence>
<accession>A0ABN8N9Y7</accession>
<comment type="caution">
    <text evidence="5">The sequence shown here is derived from an EMBL/GenBank/DDBJ whole genome shotgun (WGS) entry which is preliminary data.</text>
</comment>
<evidence type="ECO:0000256" key="3">
    <source>
        <dbReference type="ARBA" id="ARBA00038122"/>
    </source>
</evidence>
<evidence type="ECO:0000313" key="6">
    <source>
        <dbReference type="Proteomes" id="UP001159405"/>
    </source>
</evidence>
<dbReference type="InterPro" id="IPR036770">
    <property type="entry name" value="Ankyrin_rpt-contain_sf"/>
</dbReference>
<keyword evidence="1" id="KW-0677">Repeat</keyword>
<evidence type="ECO:0000313" key="5">
    <source>
        <dbReference type="EMBL" id="CAH3046232.1"/>
    </source>
</evidence>
<dbReference type="InterPro" id="IPR002110">
    <property type="entry name" value="Ankyrin_rpt"/>
</dbReference>
<dbReference type="PANTHER" id="PTHR14491">
    <property type="entry name" value="SOSONDOWAH, ISOFORM G"/>
    <property type="match status" value="1"/>
</dbReference>
<dbReference type="PROSITE" id="PS50088">
    <property type="entry name" value="ANK_REPEAT"/>
    <property type="match status" value="2"/>
</dbReference>
<dbReference type="Gene3D" id="1.25.40.20">
    <property type="entry name" value="Ankyrin repeat-containing domain"/>
    <property type="match status" value="1"/>
</dbReference>
<protein>
    <submittedName>
        <fullName evidence="5">Uncharacterized protein</fullName>
    </submittedName>
</protein>